<evidence type="ECO:0000313" key="6">
    <source>
        <dbReference type="EMBL" id="KHJ91642.1"/>
    </source>
</evidence>
<dbReference type="PANTHER" id="PTHR47518:SF9">
    <property type="entry name" value="SERPENTINE RECEPTOR, CLASS T"/>
    <property type="match status" value="1"/>
</dbReference>
<evidence type="ECO:0000256" key="4">
    <source>
        <dbReference type="ARBA" id="ARBA00023136"/>
    </source>
</evidence>
<dbReference type="PANTHER" id="PTHR47518">
    <property type="entry name" value="SERPENTINE RECEPTOR CLASS EPSILON-13-RELATED"/>
    <property type="match status" value="1"/>
</dbReference>
<evidence type="ECO:0000256" key="2">
    <source>
        <dbReference type="ARBA" id="ARBA00022692"/>
    </source>
</evidence>
<protein>
    <submittedName>
        <fullName evidence="6">Uncharacterized protein</fullName>
    </submittedName>
</protein>
<comment type="subcellular location">
    <subcellularLocation>
        <location evidence="1">Membrane</location>
        <topology evidence="1">Multi-pass membrane protein</topology>
    </subcellularLocation>
</comment>
<keyword evidence="3 5" id="KW-1133">Transmembrane helix</keyword>
<feature type="transmembrane region" description="Helical" evidence="5">
    <location>
        <begin position="12"/>
        <end position="33"/>
    </location>
</feature>
<feature type="transmembrane region" description="Helical" evidence="5">
    <location>
        <begin position="39"/>
        <end position="61"/>
    </location>
</feature>
<dbReference type="EMBL" id="KN551905">
    <property type="protein sequence ID" value="KHJ91642.1"/>
    <property type="molecule type" value="Genomic_DNA"/>
</dbReference>
<evidence type="ECO:0000256" key="1">
    <source>
        <dbReference type="ARBA" id="ARBA00004141"/>
    </source>
</evidence>
<evidence type="ECO:0000256" key="3">
    <source>
        <dbReference type="ARBA" id="ARBA00022989"/>
    </source>
</evidence>
<dbReference type="InterPro" id="IPR019408">
    <property type="entry name" value="7TM_GPCR_serpentine_rcpt_Srab"/>
</dbReference>
<accession>A0A0B1T7A5</accession>
<keyword evidence="7" id="KW-1185">Reference proteome</keyword>
<gene>
    <name evidence="6" type="ORF">OESDEN_08489</name>
</gene>
<name>A0A0B1T7A5_OESDE</name>
<organism evidence="6 7">
    <name type="scientific">Oesophagostomum dentatum</name>
    <name type="common">Nodular worm</name>
    <dbReference type="NCBI Taxonomy" id="61180"/>
    <lineage>
        <taxon>Eukaryota</taxon>
        <taxon>Metazoa</taxon>
        <taxon>Ecdysozoa</taxon>
        <taxon>Nematoda</taxon>
        <taxon>Chromadorea</taxon>
        <taxon>Rhabditida</taxon>
        <taxon>Rhabditina</taxon>
        <taxon>Rhabditomorpha</taxon>
        <taxon>Strongyloidea</taxon>
        <taxon>Strongylidae</taxon>
        <taxon>Oesophagostomum</taxon>
    </lineage>
</organism>
<evidence type="ECO:0000256" key="5">
    <source>
        <dbReference type="SAM" id="Phobius"/>
    </source>
</evidence>
<dbReference type="Pfam" id="PF10292">
    <property type="entry name" value="7TM_GPCR_Srab"/>
    <property type="match status" value="1"/>
</dbReference>
<dbReference type="GO" id="GO:0016020">
    <property type="term" value="C:membrane"/>
    <property type="evidence" value="ECO:0007669"/>
    <property type="project" value="UniProtKB-SubCell"/>
</dbReference>
<sequence length="188" mass="21558">MGLAKTELFFRTSLFVITVLLASSALCVGALVHPNTFDLFFLCIQITIVSFCCTALIIMVLTNKSLYGRRHNTSMRLIDRYQLDENIRCGEYLIPVAINDVLCQLILVFLLIYSIYITRIPVGTDTTHLSHAYDMITAYQRAFFGVALTVRNEKFDHIFHRRKRSAKVIENQAAATSTYFNELKQMWS</sequence>
<keyword evidence="2 5" id="KW-0812">Transmembrane</keyword>
<proteinExistence type="predicted"/>
<dbReference type="InterPro" id="IPR052854">
    <property type="entry name" value="Serpentine_rcpt_epsilon"/>
</dbReference>
<dbReference type="Proteomes" id="UP000053660">
    <property type="component" value="Unassembled WGS sequence"/>
</dbReference>
<reference evidence="6 7" key="1">
    <citation type="submission" date="2014-03" db="EMBL/GenBank/DDBJ databases">
        <title>Draft genome of the hookworm Oesophagostomum dentatum.</title>
        <authorList>
            <person name="Mitreva M."/>
        </authorList>
    </citation>
    <scope>NUCLEOTIDE SEQUENCE [LARGE SCALE GENOMIC DNA]</scope>
    <source>
        <strain evidence="6 7">OD-Hann</strain>
    </source>
</reference>
<dbReference type="OrthoDB" id="5850711at2759"/>
<dbReference type="AlphaFoldDB" id="A0A0B1T7A5"/>
<keyword evidence="4 5" id="KW-0472">Membrane</keyword>
<evidence type="ECO:0000313" key="7">
    <source>
        <dbReference type="Proteomes" id="UP000053660"/>
    </source>
</evidence>
<feature type="transmembrane region" description="Helical" evidence="5">
    <location>
        <begin position="92"/>
        <end position="116"/>
    </location>
</feature>